<dbReference type="KEGG" id="ams:AMIS_21240"/>
<dbReference type="AlphaFoldDB" id="I0H2V7"/>
<dbReference type="EMBL" id="AP012319">
    <property type="protein sequence ID" value="BAL87344.1"/>
    <property type="molecule type" value="Genomic_DNA"/>
</dbReference>
<reference evidence="1 2" key="1">
    <citation type="submission" date="2012-02" db="EMBL/GenBank/DDBJ databases">
        <title>Complete genome sequence of Actinoplanes missouriensis 431 (= NBRC 102363).</title>
        <authorList>
            <person name="Ohnishi Y."/>
            <person name="Ishikawa J."/>
            <person name="Sekine M."/>
            <person name="Hosoyama A."/>
            <person name="Harada T."/>
            <person name="Narita H."/>
            <person name="Hata T."/>
            <person name="Konno Y."/>
            <person name="Tutikane K."/>
            <person name="Fujita N."/>
            <person name="Horinouchi S."/>
            <person name="Hayakawa M."/>
        </authorList>
    </citation>
    <scope>NUCLEOTIDE SEQUENCE [LARGE SCALE GENOMIC DNA]</scope>
    <source>
        <strain evidence="2">ATCC 14538 / DSM 43046 / CBS 188.64 / JCM 3121 / NBRC 102363 / NCIMB 12654 / NRRL B-3342 / UNCC 431</strain>
    </source>
</reference>
<accession>I0H2V7</accession>
<evidence type="ECO:0000313" key="2">
    <source>
        <dbReference type="Proteomes" id="UP000007882"/>
    </source>
</evidence>
<dbReference type="PATRIC" id="fig|512565.3.peg.2122"/>
<name>I0H2V7_ACTM4</name>
<dbReference type="RefSeq" id="WP_014442239.1">
    <property type="nucleotide sequence ID" value="NC_017093.1"/>
</dbReference>
<keyword evidence="2" id="KW-1185">Reference proteome</keyword>
<organism evidence="1 2">
    <name type="scientific">Actinoplanes missouriensis (strain ATCC 14538 / DSM 43046 / CBS 188.64 / JCM 3121 / NBRC 102363 / NCIMB 12654 / NRRL B-3342 / UNCC 431)</name>
    <dbReference type="NCBI Taxonomy" id="512565"/>
    <lineage>
        <taxon>Bacteria</taxon>
        <taxon>Bacillati</taxon>
        <taxon>Actinomycetota</taxon>
        <taxon>Actinomycetes</taxon>
        <taxon>Micromonosporales</taxon>
        <taxon>Micromonosporaceae</taxon>
        <taxon>Actinoplanes</taxon>
    </lineage>
</organism>
<protein>
    <submittedName>
        <fullName evidence="1">Uncharacterized protein</fullName>
    </submittedName>
</protein>
<gene>
    <name evidence="1" type="ordered locus">AMIS_21240</name>
</gene>
<sequence>MTINLPAIVTIPAHPFEPAKRASDAGLIADPRCGYHHRLSDDESVWCAFGPGHPVHGGQDTQVRVREWTDEEIERDNR</sequence>
<dbReference type="HOGENOM" id="CLU_2614041_0_0_11"/>
<evidence type="ECO:0000313" key="1">
    <source>
        <dbReference type="EMBL" id="BAL87344.1"/>
    </source>
</evidence>
<dbReference type="OrthoDB" id="3242564at2"/>
<proteinExistence type="predicted"/>
<dbReference type="Proteomes" id="UP000007882">
    <property type="component" value="Chromosome"/>
</dbReference>
<dbReference type="STRING" id="512565.AMIS_21240"/>